<reference evidence="1 2" key="1">
    <citation type="submission" date="2023-04" db="EMBL/GenBank/DDBJ databases">
        <title>Forest soil microbial communities from Buena Vista Peninsula, Colon Province, Panama.</title>
        <authorList>
            <person name="Bouskill N."/>
        </authorList>
    </citation>
    <scope>NUCLEOTIDE SEQUENCE [LARGE SCALE GENOMIC DNA]</scope>
    <source>
        <strain evidence="1 2">GGS1</strain>
    </source>
</reference>
<proteinExistence type="predicted"/>
<dbReference type="Proteomes" id="UP001160499">
    <property type="component" value="Unassembled WGS sequence"/>
</dbReference>
<keyword evidence="2" id="KW-1185">Reference proteome</keyword>
<sequence length="250" mass="27824">MPLTWRRGPFLRQDPDVTQPIDLARAATALEARRPLWSAAGHDVSPALWTDDREHLAVQLASPEWQVLLTVELHSAGWAHLHFASEAGAIRDPCRVRSVDAWGTLLDEAVTRASRIRLQPAKLLAGTCTTGWLDWIHGELWLLPGHLVRVRSGLLQSVLNSQSGSGVTAQDPYRLVGHDPEAIRRAHRTNKVIPFTDIHHARLHGGVSTSGMTLTMTDGTHHKLLWLSTEPARRLLRDRLLPVLGPRLTH</sequence>
<gene>
    <name evidence="1" type="ORF">M2283_004894</name>
</gene>
<dbReference type="EMBL" id="JARXVH010000007">
    <property type="protein sequence ID" value="MDH6217566.1"/>
    <property type="molecule type" value="Genomic_DNA"/>
</dbReference>
<protein>
    <submittedName>
        <fullName evidence="1">Uncharacterized protein</fullName>
    </submittedName>
</protein>
<evidence type="ECO:0000313" key="2">
    <source>
        <dbReference type="Proteomes" id="UP001160499"/>
    </source>
</evidence>
<evidence type="ECO:0000313" key="1">
    <source>
        <dbReference type="EMBL" id="MDH6217566.1"/>
    </source>
</evidence>
<organism evidence="1 2">
    <name type="scientific">Streptomyces pseudovenezuelae</name>
    <dbReference type="NCBI Taxonomy" id="67350"/>
    <lineage>
        <taxon>Bacteria</taxon>
        <taxon>Bacillati</taxon>
        <taxon>Actinomycetota</taxon>
        <taxon>Actinomycetes</taxon>
        <taxon>Kitasatosporales</taxon>
        <taxon>Streptomycetaceae</taxon>
        <taxon>Streptomyces</taxon>
        <taxon>Streptomyces aurantiacus group</taxon>
    </lineage>
</organism>
<accession>A0ABT6LMM6</accession>
<comment type="caution">
    <text evidence="1">The sequence shown here is derived from an EMBL/GenBank/DDBJ whole genome shotgun (WGS) entry which is preliminary data.</text>
</comment>
<name>A0ABT6LMM6_9ACTN</name>